<dbReference type="AlphaFoldDB" id="A0A238J128"/>
<sequence>MRFYTTALAAGAMSIFAGAALAETVKWDVSGEDNACEVGDVVVGNAIDCRGIYGEPGNNANDSGIDLNNDEFELSFGVGDYETGLFTDPESEYGSYGEWSSLIEKVEGGSFYSVTGTDATLTLGTLADGLNIYDQIVMAFKQGPQIGFYLFETPLDGGAAAFKYSLLKFTSDTSLSHLSFYGRDCIGGDCGTTYIPLPAAGWLLLGGLGGLAALRRRNKV</sequence>
<dbReference type="Proteomes" id="UP000201838">
    <property type="component" value="Unassembled WGS sequence"/>
</dbReference>
<dbReference type="RefSeq" id="WP_093974364.1">
    <property type="nucleotide sequence ID" value="NZ_FXXQ01000008.1"/>
</dbReference>
<dbReference type="InterPro" id="IPR022472">
    <property type="entry name" value="VPLPA-CTERM"/>
</dbReference>
<keyword evidence="2" id="KW-0732">Signal</keyword>
<evidence type="ECO:0000313" key="3">
    <source>
        <dbReference type="EMBL" id="SMX24408.1"/>
    </source>
</evidence>
<protein>
    <recommendedName>
        <fullName evidence="5">VPLPA-CTERM protein sorting domain protein</fullName>
    </recommendedName>
</protein>
<keyword evidence="1" id="KW-0472">Membrane</keyword>
<dbReference type="NCBIfam" id="TIGR03370">
    <property type="entry name" value="VPLPA-CTERM"/>
    <property type="match status" value="1"/>
</dbReference>
<evidence type="ECO:0008006" key="5">
    <source>
        <dbReference type="Google" id="ProtNLM"/>
    </source>
</evidence>
<gene>
    <name evidence="3" type="ORF">BOA8489_02532</name>
</gene>
<proteinExistence type="predicted"/>
<feature type="transmembrane region" description="Helical" evidence="1">
    <location>
        <begin position="194"/>
        <end position="214"/>
    </location>
</feature>
<feature type="signal peptide" evidence="2">
    <location>
        <begin position="1"/>
        <end position="22"/>
    </location>
</feature>
<keyword evidence="1" id="KW-1133">Transmembrane helix</keyword>
<feature type="chain" id="PRO_5012195680" description="VPLPA-CTERM protein sorting domain protein" evidence="2">
    <location>
        <begin position="23"/>
        <end position="220"/>
    </location>
</feature>
<evidence type="ECO:0000313" key="4">
    <source>
        <dbReference type="Proteomes" id="UP000201838"/>
    </source>
</evidence>
<keyword evidence="1" id="KW-0812">Transmembrane</keyword>
<name>A0A238J128_9RHOB</name>
<accession>A0A238J128</accession>
<reference evidence="3 4" key="1">
    <citation type="submission" date="2017-05" db="EMBL/GenBank/DDBJ databases">
        <authorList>
            <person name="Song R."/>
            <person name="Chenine A.L."/>
            <person name="Ruprecht R.M."/>
        </authorList>
    </citation>
    <scope>NUCLEOTIDE SEQUENCE [LARGE SCALE GENOMIC DNA]</scope>
    <source>
        <strain evidence="3 4">CECT 8489</strain>
    </source>
</reference>
<dbReference type="EMBL" id="FXXQ01000008">
    <property type="protein sequence ID" value="SMX24408.1"/>
    <property type="molecule type" value="Genomic_DNA"/>
</dbReference>
<evidence type="ECO:0000256" key="2">
    <source>
        <dbReference type="SAM" id="SignalP"/>
    </source>
</evidence>
<keyword evidence="4" id="KW-1185">Reference proteome</keyword>
<evidence type="ECO:0000256" key="1">
    <source>
        <dbReference type="SAM" id="Phobius"/>
    </source>
</evidence>
<organism evidence="3 4">
    <name type="scientific">Boseongicola aestuarii</name>
    <dbReference type="NCBI Taxonomy" id="1470561"/>
    <lineage>
        <taxon>Bacteria</taxon>
        <taxon>Pseudomonadati</taxon>
        <taxon>Pseudomonadota</taxon>
        <taxon>Alphaproteobacteria</taxon>
        <taxon>Rhodobacterales</taxon>
        <taxon>Paracoccaceae</taxon>
        <taxon>Boseongicola</taxon>
    </lineage>
</organism>